<dbReference type="OrthoDB" id="2735536at2759"/>
<feature type="domain" description="NAD-dependent epimerase/dehydratase" evidence="3">
    <location>
        <begin position="7"/>
        <end position="258"/>
    </location>
</feature>
<protein>
    <recommendedName>
        <fullName evidence="3">NAD-dependent epimerase/dehydratase domain-containing protein</fullName>
    </recommendedName>
</protein>
<proteinExistence type="inferred from homology"/>
<evidence type="ECO:0000313" key="5">
    <source>
        <dbReference type="Proteomes" id="UP000697127"/>
    </source>
</evidence>
<evidence type="ECO:0000259" key="3">
    <source>
        <dbReference type="Pfam" id="PF01370"/>
    </source>
</evidence>
<accession>A0A9P7BI79</accession>
<dbReference type="InterPro" id="IPR036291">
    <property type="entry name" value="NAD(P)-bd_dom_sf"/>
</dbReference>
<comment type="similarity">
    <text evidence="2">Belongs to the NAD(P)-dependent epimerase/dehydratase family. Dihydroflavonol-4-reductase subfamily.</text>
</comment>
<evidence type="ECO:0000256" key="2">
    <source>
        <dbReference type="ARBA" id="ARBA00023445"/>
    </source>
</evidence>
<gene>
    <name evidence="4" type="ORF">C6P40_004750</name>
</gene>
<dbReference type="FunFam" id="3.40.50.720:FF:000191">
    <property type="entry name" value="Methylglyoxal reductase (NADPH-dependent)"/>
    <property type="match status" value="1"/>
</dbReference>
<dbReference type="EMBL" id="PUHW01000007">
    <property type="protein sequence ID" value="KAG0691144.1"/>
    <property type="molecule type" value="Genomic_DNA"/>
</dbReference>
<dbReference type="InterPro" id="IPR050425">
    <property type="entry name" value="NAD(P)_dehydrat-like"/>
</dbReference>
<dbReference type="CDD" id="cd05227">
    <property type="entry name" value="AR_SDR_e"/>
    <property type="match status" value="1"/>
</dbReference>
<dbReference type="InterPro" id="IPR001509">
    <property type="entry name" value="Epimerase_deHydtase"/>
</dbReference>
<name>A0A9P7BI79_9ASCO</name>
<dbReference type="PANTHER" id="PTHR10366:SF564">
    <property type="entry name" value="STEROL-4-ALPHA-CARBOXYLATE 3-DEHYDROGENASE, DECARBOXYLATING"/>
    <property type="match status" value="1"/>
</dbReference>
<keyword evidence="1" id="KW-0560">Oxidoreductase</keyword>
<organism evidence="4 5">
    <name type="scientific">Pichia californica</name>
    <dbReference type="NCBI Taxonomy" id="460514"/>
    <lineage>
        <taxon>Eukaryota</taxon>
        <taxon>Fungi</taxon>
        <taxon>Dikarya</taxon>
        <taxon>Ascomycota</taxon>
        <taxon>Saccharomycotina</taxon>
        <taxon>Pichiomycetes</taxon>
        <taxon>Pichiales</taxon>
        <taxon>Pichiaceae</taxon>
        <taxon>Pichia</taxon>
    </lineage>
</organism>
<evidence type="ECO:0000313" key="4">
    <source>
        <dbReference type="EMBL" id="KAG0691144.1"/>
    </source>
</evidence>
<sequence length="347" mass="38947">MSQPTTVLVTGATGFIAQHILDKLLTKKYKVIGTVRSDAKGDDLVKNFKGRYPEGELSFEIVKDIQTNDAFDDVLKKHPEIKYVLHTASPFSFGLNKPFEKAYLNPAVEGTLNILNAIKKYAPQVTNVVITSSFAAIVQDAKDFKNTVHTNETWNPIKWEDVKTEEQAYVASKKYAEQAARKFYAENKPSYSLATVNPPFVLGPQTFDSAVTKKLNSSNEFLNIITHFPASDEPQNQVPLLAVDVRDVAEFHILPLENKELANERQFIASSPFIAQRVLNILNDDFSELEGLIAKGDYDSASKLEEEYCPKYDISSTVKKAGGYKFITLEQSVDDVFKQYLSKYSFS</sequence>
<dbReference type="Pfam" id="PF01370">
    <property type="entry name" value="Epimerase"/>
    <property type="match status" value="1"/>
</dbReference>
<comment type="caution">
    <text evidence="4">The sequence shown here is derived from an EMBL/GenBank/DDBJ whole genome shotgun (WGS) entry which is preliminary data.</text>
</comment>
<reference evidence="4" key="1">
    <citation type="submission" date="2020-11" db="EMBL/GenBank/DDBJ databases">
        <title>Kefir isolates.</title>
        <authorList>
            <person name="Marcisauskas S."/>
            <person name="Kim Y."/>
            <person name="Blasche S."/>
        </authorList>
    </citation>
    <scope>NUCLEOTIDE SEQUENCE</scope>
    <source>
        <strain evidence="4">Olga-1</strain>
    </source>
</reference>
<dbReference type="Gene3D" id="3.40.50.720">
    <property type="entry name" value="NAD(P)-binding Rossmann-like Domain"/>
    <property type="match status" value="1"/>
</dbReference>
<keyword evidence="5" id="KW-1185">Reference proteome</keyword>
<dbReference type="AlphaFoldDB" id="A0A9P7BI79"/>
<dbReference type="SUPFAM" id="SSF51735">
    <property type="entry name" value="NAD(P)-binding Rossmann-fold domains"/>
    <property type="match status" value="1"/>
</dbReference>
<dbReference type="PANTHER" id="PTHR10366">
    <property type="entry name" value="NAD DEPENDENT EPIMERASE/DEHYDRATASE"/>
    <property type="match status" value="1"/>
</dbReference>
<dbReference type="Proteomes" id="UP000697127">
    <property type="component" value="Unassembled WGS sequence"/>
</dbReference>
<evidence type="ECO:0000256" key="1">
    <source>
        <dbReference type="ARBA" id="ARBA00023002"/>
    </source>
</evidence>
<dbReference type="GO" id="GO:0016616">
    <property type="term" value="F:oxidoreductase activity, acting on the CH-OH group of donors, NAD or NADP as acceptor"/>
    <property type="evidence" value="ECO:0007669"/>
    <property type="project" value="TreeGrafter"/>
</dbReference>